<accession>A0AAP4WYD6</accession>
<dbReference type="Gene3D" id="3.90.76.10">
    <property type="entry name" value="Dipeptide-binding Protein, Domain 1"/>
    <property type="match status" value="1"/>
</dbReference>
<evidence type="ECO:0000256" key="4">
    <source>
        <dbReference type="ARBA" id="ARBA00022729"/>
    </source>
</evidence>
<comment type="similarity">
    <text evidence="2">Belongs to the bacterial solute-binding protein 5 family.</text>
</comment>
<dbReference type="Proteomes" id="UP001170481">
    <property type="component" value="Unassembled WGS sequence"/>
</dbReference>
<dbReference type="GO" id="GO:0043190">
    <property type="term" value="C:ATP-binding cassette (ABC) transporter complex"/>
    <property type="evidence" value="ECO:0007669"/>
    <property type="project" value="InterPro"/>
</dbReference>
<dbReference type="AlphaFoldDB" id="A0AAP4WYD6"/>
<sequence>MSPTSSMQCAASLGAGLLLSVLSVPMSASSSAMAAQATSSTSSTSSISPASQDEQILRIANGAEPGSLDPQQTSGTWETRIVRDLFEPLIAYSADGELIPGLAERWESSADGRIWTFHLRAGLEWSDGTPLTAEDAVFALRRLLTPATAAHNATLYYPIVNARAVNTGALPPDQLGVAAPDAQTLTITLSHPSATLAQTLAMSEAAPLPRHVIVANGADWTRPANMVTSGAFVLKEWAPQSHITLTPNARYYGAQNVTLDEVVYLPIEESHAALNRFRAGEVEIAYGVPASHYAWIQDNLAEALHTYPILGEYFYVFNLREGSPVADRRIRRALNLATRREVITGRILGMGQIPSWHFVPEALSEHQGARFDFADWSMDRRMAKARELMADAGYGPDHPLELTLRYNTLEDHKKIAVALGAMWKPLGVQVTLTNTEAAVHYRDLALGDFEVGRYGMIATIADAYDFLNAFSSDNTSNAPGLSSPAYDALIEAAAREGDDDARRQQLHDAEQYLLDHDVVLPLYDYVTSSLVTPAISGWAPNALDVHPSRYLHIDTSH</sequence>
<dbReference type="GO" id="GO:0030288">
    <property type="term" value="C:outer membrane-bounded periplasmic space"/>
    <property type="evidence" value="ECO:0007669"/>
    <property type="project" value="UniProtKB-ARBA"/>
</dbReference>
<evidence type="ECO:0000313" key="8">
    <source>
        <dbReference type="Proteomes" id="UP001170481"/>
    </source>
</evidence>
<dbReference type="Pfam" id="PF00496">
    <property type="entry name" value="SBP_bac_5"/>
    <property type="match status" value="1"/>
</dbReference>
<feature type="chain" id="PRO_5042813185" evidence="5">
    <location>
        <begin position="35"/>
        <end position="557"/>
    </location>
</feature>
<dbReference type="InterPro" id="IPR000914">
    <property type="entry name" value="SBP_5_dom"/>
</dbReference>
<name>A0AAP4WYD6_9GAMM</name>
<dbReference type="GO" id="GO:0015833">
    <property type="term" value="P:peptide transport"/>
    <property type="evidence" value="ECO:0007669"/>
    <property type="project" value="TreeGrafter"/>
</dbReference>
<keyword evidence="4 5" id="KW-0732">Signal</keyword>
<dbReference type="SUPFAM" id="SSF53850">
    <property type="entry name" value="Periplasmic binding protein-like II"/>
    <property type="match status" value="1"/>
</dbReference>
<organism evidence="7 8">
    <name type="scientific">Cobetia amphilecti</name>
    <dbReference type="NCBI Taxonomy" id="1055104"/>
    <lineage>
        <taxon>Bacteria</taxon>
        <taxon>Pseudomonadati</taxon>
        <taxon>Pseudomonadota</taxon>
        <taxon>Gammaproteobacteria</taxon>
        <taxon>Oceanospirillales</taxon>
        <taxon>Halomonadaceae</taxon>
        <taxon>Cobetia</taxon>
    </lineage>
</organism>
<comment type="subcellular location">
    <subcellularLocation>
        <location evidence="1">Cell envelope</location>
    </subcellularLocation>
</comment>
<evidence type="ECO:0000259" key="6">
    <source>
        <dbReference type="Pfam" id="PF00496"/>
    </source>
</evidence>
<evidence type="ECO:0000256" key="5">
    <source>
        <dbReference type="SAM" id="SignalP"/>
    </source>
</evidence>
<dbReference type="InterPro" id="IPR030678">
    <property type="entry name" value="Peptide/Ni-bd"/>
</dbReference>
<gene>
    <name evidence="7" type="ORF">Q4535_07805</name>
</gene>
<dbReference type="Gene3D" id="3.10.105.10">
    <property type="entry name" value="Dipeptide-binding Protein, Domain 3"/>
    <property type="match status" value="1"/>
</dbReference>
<comment type="caution">
    <text evidence="7">The sequence shown here is derived from an EMBL/GenBank/DDBJ whole genome shotgun (WGS) entry which is preliminary data.</text>
</comment>
<evidence type="ECO:0000313" key="7">
    <source>
        <dbReference type="EMBL" id="MDO6672024.1"/>
    </source>
</evidence>
<dbReference type="GO" id="GO:1904680">
    <property type="term" value="F:peptide transmembrane transporter activity"/>
    <property type="evidence" value="ECO:0007669"/>
    <property type="project" value="TreeGrafter"/>
</dbReference>
<feature type="signal peptide" evidence="5">
    <location>
        <begin position="1"/>
        <end position="34"/>
    </location>
</feature>
<evidence type="ECO:0000256" key="1">
    <source>
        <dbReference type="ARBA" id="ARBA00004196"/>
    </source>
</evidence>
<dbReference type="PANTHER" id="PTHR30290:SF10">
    <property type="entry name" value="PERIPLASMIC OLIGOPEPTIDE-BINDING PROTEIN-RELATED"/>
    <property type="match status" value="1"/>
</dbReference>
<evidence type="ECO:0000256" key="2">
    <source>
        <dbReference type="ARBA" id="ARBA00005695"/>
    </source>
</evidence>
<evidence type="ECO:0000256" key="3">
    <source>
        <dbReference type="ARBA" id="ARBA00022448"/>
    </source>
</evidence>
<protein>
    <submittedName>
        <fullName evidence="7">Peptide ABC transporter substrate-binding protein</fullName>
    </submittedName>
</protein>
<feature type="domain" description="Solute-binding protein family 5" evidence="6">
    <location>
        <begin position="97"/>
        <end position="476"/>
    </location>
</feature>
<dbReference type="PANTHER" id="PTHR30290">
    <property type="entry name" value="PERIPLASMIC BINDING COMPONENT OF ABC TRANSPORTER"/>
    <property type="match status" value="1"/>
</dbReference>
<proteinExistence type="inferred from homology"/>
<dbReference type="FunFam" id="3.90.76.10:FF:000001">
    <property type="entry name" value="Oligopeptide ABC transporter substrate-binding protein"/>
    <property type="match status" value="1"/>
</dbReference>
<dbReference type="CDD" id="cd08504">
    <property type="entry name" value="PBP2_OppA"/>
    <property type="match status" value="1"/>
</dbReference>
<dbReference type="EMBL" id="JAUORK010000007">
    <property type="protein sequence ID" value="MDO6672024.1"/>
    <property type="molecule type" value="Genomic_DNA"/>
</dbReference>
<dbReference type="PIRSF" id="PIRSF002741">
    <property type="entry name" value="MppA"/>
    <property type="match status" value="1"/>
</dbReference>
<reference evidence="7" key="1">
    <citation type="submission" date="2023-07" db="EMBL/GenBank/DDBJ databases">
        <title>Genome content predicts the carbon catabolic preferences of heterotrophic bacteria.</title>
        <authorList>
            <person name="Gralka M."/>
        </authorList>
    </citation>
    <scope>NUCLEOTIDE SEQUENCE</scope>
    <source>
        <strain evidence="7">C2R13</strain>
    </source>
</reference>
<dbReference type="InterPro" id="IPR039424">
    <property type="entry name" value="SBP_5"/>
</dbReference>
<keyword evidence="3" id="KW-0813">Transport</keyword>
<dbReference type="RefSeq" id="WP_303593646.1">
    <property type="nucleotide sequence ID" value="NZ_JAUORK010000007.1"/>
</dbReference>
<dbReference type="Gene3D" id="3.40.190.10">
    <property type="entry name" value="Periplasmic binding protein-like II"/>
    <property type="match status" value="1"/>
</dbReference>